<sequence length="78" mass="8676">MDALQRGVKVTIVFPDKADHLLTKATALSYLKKMKKSGAAIYLYKDGFFMVRCYFSMRAFVISAPLILTGAVSALIRN</sequence>
<proteinExistence type="predicted"/>
<keyword evidence="3" id="KW-1185">Reference proteome</keyword>
<dbReference type="RefSeq" id="WP_148294974.1">
    <property type="nucleotide sequence ID" value="NZ_BAVS01000005.1"/>
</dbReference>
<dbReference type="EMBL" id="BAVS01000005">
    <property type="protein sequence ID" value="GAE92541.1"/>
    <property type="molecule type" value="Genomic_DNA"/>
</dbReference>
<keyword evidence="1" id="KW-0812">Transmembrane</keyword>
<dbReference type="Proteomes" id="UP000019102">
    <property type="component" value="Unassembled WGS sequence"/>
</dbReference>
<keyword evidence="1" id="KW-0472">Membrane</keyword>
<evidence type="ECO:0000256" key="1">
    <source>
        <dbReference type="SAM" id="Phobius"/>
    </source>
</evidence>
<dbReference type="OrthoDB" id="9762009at2"/>
<dbReference type="SUPFAM" id="SSF56024">
    <property type="entry name" value="Phospholipase D/nuclease"/>
    <property type="match status" value="1"/>
</dbReference>
<name>W4VHB6_9BACI</name>
<protein>
    <submittedName>
        <fullName evidence="2">Uncharacterized protein</fullName>
    </submittedName>
</protein>
<evidence type="ECO:0000313" key="2">
    <source>
        <dbReference type="EMBL" id="GAE92541.1"/>
    </source>
</evidence>
<keyword evidence="1" id="KW-1133">Transmembrane helix</keyword>
<comment type="caution">
    <text evidence="2">The sequence shown here is derived from an EMBL/GenBank/DDBJ whole genome shotgun (WGS) entry which is preliminary data.</text>
</comment>
<dbReference type="STRING" id="1298598.JCM21714_1548"/>
<organism evidence="2 3">
    <name type="scientific">Gracilibacillus boraciitolerans JCM 21714</name>
    <dbReference type="NCBI Taxonomy" id="1298598"/>
    <lineage>
        <taxon>Bacteria</taxon>
        <taxon>Bacillati</taxon>
        <taxon>Bacillota</taxon>
        <taxon>Bacilli</taxon>
        <taxon>Bacillales</taxon>
        <taxon>Bacillaceae</taxon>
        <taxon>Gracilibacillus</taxon>
    </lineage>
</organism>
<gene>
    <name evidence="2" type="ORF">JCM21714_1548</name>
</gene>
<dbReference type="AlphaFoldDB" id="W4VHB6"/>
<accession>W4VHB6</accession>
<evidence type="ECO:0000313" key="3">
    <source>
        <dbReference type="Proteomes" id="UP000019102"/>
    </source>
</evidence>
<feature type="transmembrane region" description="Helical" evidence="1">
    <location>
        <begin position="55"/>
        <end position="76"/>
    </location>
</feature>
<reference evidence="2 3" key="1">
    <citation type="journal article" date="2014" name="Genome Announc.">
        <title>Draft Genome Sequence of the Boron-Tolerant and Moderately Halotolerant Bacterium Gracilibacillus boraciitolerans JCM 21714T.</title>
        <authorList>
            <person name="Ahmed I."/>
            <person name="Oshima K."/>
            <person name="Suda W."/>
            <person name="Kitamura K."/>
            <person name="Iida T."/>
            <person name="Ohmori Y."/>
            <person name="Fujiwara T."/>
            <person name="Hattori M."/>
            <person name="Ohkuma M."/>
        </authorList>
    </citation>
    <scope>NUCLEOTIDE SEQUENCE [LARGE SCALE GENOMIC DNA]</scope>
    <source>
        <strain evidence="2 3">JCM 21714</strain>
    </source>
</reference>